<dbReference type="GO" id="GO:0006355">
    <property type="term" value="P:regulation of DNA-templated transcription"/>
    <property type="evidence" value="ECO:0007669"/>
    <property type="project" value="TreeGrafter"/>
</dbReference>
<dbReference type="CDD" id="cd03139">
    <property type="entry name" value="GATase1_PfpI_2"/>
    <property type="match status" value="1"/>
</dbReference>
<dbReference type="RefSeq" id="WP_038021445.1">
    <property type="nucleotide sequence ID" value="NZ_JPKR02000003.1"/>
</dbReference>
<accession>A0A095VBV5</accession>
<dbReference type="Proteomes" id="UP000029577">
    <property type="component" value="Unassembled WGS sequence"/>
</dbReference>
<protein>
    <submittedName>
        <fullName evidence="2">Thiamine biosynthesis protein ThiJ</fullName>
    </submittedName>
</protein>
<reference evidence="2" key="1">
    <citation type="submission" date="2014-12" db="EMBL/GenBank/DDBJ databases">
        <title>The draft genome of the Tatumella morbirosei type strain, LMG23360T isolated from pineapple rot.</title>
        <authorList>
            <person name="Smits T.H."/>
            <person name="Palmer M."/>
            <person name="Venter S.N."/>
            <person name="Duffy B."/>
            <person name="Steenkamp E.T."/>
            <person name="Chan W.Y."/>
            <person name="Coutinho T.A."/>
            <person name="Coetzee M.P."/>
            <person name="De Maayer P."/>
        </authorList>
    </citation>
    <scope>NUCLEOTIDE SEQUENCE [LARGE SCALE GENOMIC DNA]</scope>
    <source>
        <strain evidence="2">LMG 23360</strain>
    </source>
</reference>
<dbReference type="EMBL" id="JPKR02000003">
    <property type="protein sequence ID" value="KGD72150.1"/>
    <property type="molecule type" value="Genomic_DNA"/>
</dbReference>
<dbReference type="PANTHER" id="PTHR43130">
    <property type="entry name" value="ARAC-FAMILY TRANSCRIPTIONAL REGULATOR"/>
    <property type="match status" value="1"/>
</dbReference>
<dbReference type="AlphaFoldDB" id="A0A095VBV5"/>
<dbReference type="SUPFAM" id="SSF52317">
    <property type="entry name" value="Class I glutamine amidotransferase-like"/>
    <property type="match status" value="1"/>
</dbReference>
<gene>
    <name evidence="2" type="ORF">HA49_15405</name>
</gene>
<dbReference type="Pfam" id="PF01965">
    <property type="entry name" value="DJ-1_PfpI"/>
    <property type="match status" value="1"/>
</dbReference>
<comment type="caution">
    <text evidence="2">The sequence shown here is derived from an EMBL/GenBank/DDBJ whole genome shotgun (WGS) entry which is preliminary data.</text>
</comment>
<sequence length="229" mass="24437">MTTVVIPLYEGVTHLDFTGPHQMLSLVPDVQIIVASLDGLPVKSHGLTFGELTSLEAIEHCDILCVPGGAGCVSAIEDPRFVTVIQRLGSHAEYLTSVCTGSLILAAAGLLEGRRAACHWAWRDMLTLFGAIADDRRVVRDGHVITGGGVTAGIDFALTLISELRGTDTAQSIQLLLEYAPEPPFNAGLPDTAPSSIRHLVLNKMANTLTEAKQRIGRVAQQHPDSLTI</sequence>
<name>A0A095VBV5_9GAMM</name>
<evidence type="ECO:0000313" key="2">
    <source>
        <dbReference type="EMBL" id="KGD72150.1"/>
    </source>
</evidence>
<evidence type="ECO:0000259" key="1">
    <source>
        <dbReference type="Pfam" id="PF01965"/>
    </source>
</evidence>
<dbReference type="PANTHER" id="PTHR43130:SF2">
    <property type="entry name" value="DJ-1_PFPI DOMAIN-CONTAINING PROTEIN"/>
    <property type="match status" value="1"/>
</dbReference>
<dbReference type="Gene3D" id="3.40.50.880">
    <property type="match status" value="1"/>
</dbReference>
<dbReference type="eggNOG" id="COG0693">
    <property type="taxonomic scope" value="Bacteria"/>
</dbReference>
<dbReference type="OrthoDB" id="9803764at2"/>
<organism evidence="2 3">
    <name type="scientific">Tatumella morbirosei</name>
    <dbReference type="NCBI Taxonomy" id="642227"/>
    <lineage>
        <taxon>Bacteria</taxon>
        <taxon>Pseudomonadati</taxon>
        <taxon>Pseudomonadota</taxon>
        <taxon>Gammaproteobacteria</taxon>
        <taxon>Enterobacterales</taxon>
        <taxon>Erwiniaceae</taxon>
        <taxon>Tatumella</taxon>
    </lineage>
</organism>
<keyword evidence="3" id="KW-1185">Reference proteome</keyword>
<evidence type="ECO:0000313" key="3">
    <source>
        <dbReference type="Proteomes" id="UP000029577"/>
    </source>
</evidence>
<dbReference type="InterPro" id="IPR052158">
    <property type="entry name" value="INH-QAR"/>
</dbReference>
<dbReference type="STRING" id="642227.HA49_15405"/>
<feature type="domain" description="DJ-1/PfpI" evidence="1">
    <location>
        <begin position="3"/>
        <end position="162"/>
    </location>
</feature>
<dbReference type="InterPro" id="IPR002818">
    <property type="entry name" value="DJ-1/PfpI"/>
</dbReference>
<proteinExistence type="predicted"/>
<dbReference type="InterPro" id="IPR029062">
    <property type="entry name" value="Class_I_gatase-like"/>
</dbReference>